<dbReference type="Proteomes" id="UP001163324">
    <property type="component" value="Chromosome 10"/>
</dbReference>
<organism evidence="1 2">
    <name type="scientific">Trichothecium roseum</name>
    <dbReference type="NCBI Taxonomy" id="47278"/>
    <lineage>
        <taxon>Eukaryota</taxon>
        <taxon>Fungi</taxon>
        <taxon>Dikarya</taxon>
        <taxon>Ascomycota</taxon>
        <taxon>Pezizomycotina</taxon>
        <taxon>Sordariomycetes</taxon>
        <taxon>Hypocreomycetidae</taxon>
        <taxon>Hypocreales</taxon>
        <taxon>Hypocreales incertae sedis</taxon>
        <taxon>Trichothecium</taxon>
    </lineage>
</organism>
<protein>
    <submittedName>
        <fullName evidence="1">Uncharacterized protein</fullName>
    </submittedName>
</protein>
<comment type="caution">
    <text evidence="1">The sequence shown here is derived from an EMBL/GenBank/DDBJ whole genome shotgun (WGS) entry which is preliminary data.</text>
</comment>
<sequence>MCLQYSILATGASASPAYEHLAEAFYGRARHYIQANEMQSDDAHVSLAHVQAWILIAHFEAQHLWFSRASMSIARAVRLAQILGLHRLDGKNNAGLTLPPAMDLMEEEERRKTFWTMFCTDRITSSTGGWPTMMDARTIQTHLPASTDTSPYGMSGPSVNLKQALKQDMWGLSSGACRVVAVHLFNECFNFTRDTESDEDANVWEQLMQLENSLSKALETLPLHLRCPKNIGNVDAVFINLQLHTALICIYRAAMTRSPPDITTLPYIQTRVFPSALHIVTIVALVADINTAFRNPLISFAAYIAASFFMEHFLSTGNPESEEKLAAVMDVMVDVGKKNPFTASLAVRLAQESKTSGVDLGALEKVETLLSTLSMNAPLPAQDDKKNGVVILCPAATTSGDCPL</sequence>
<gene>
    <name evidence="1" type="ORF">N3K66_009058</name>
</gene>
<keyword evidence="2" id="KW-1185">Reference proteome</keyword>
<reference evidence="1" key="1">
    <citation type="submission" date="2022-10" db="EMBL/GenBank/DDBJ databases">
        <title>Complete Genome of Trichothecium roseum strain YXFP-22015, a Plant Pathogen Isolated from Citrus.</title>
        <authorList>
            <person name="Wang Y."/>
            <person name="Zhu L."/>
        </authorList>
    </citation>
    <scope>NUCLEOTIDE SEQUENCE</scope>
    <source>
        <strain evidence="1">YXFP-22015</strain>
    </source>
</reference>
<evidence type="ECO:0000313" key="2">
    <source>
        <dbReference type="Proteomes" id="UP001163324"/>
    </source>
</evidence>
<accession>A0ACC0UPX5</accession>
<evidence type="ECO:0000313" key="1">
    <source>
        <dbReference type="EMBL" id="KAI9896158.1"/>
    </source>
</evidence>
<proteinExistence type="predicted"/>
<name>A0ACC0UPX5_9HYPO</name>
<dbReference type="EMBL" id="CM047949">
    <property type="protein sequence ID" value="KAI9896158.1"/>
    <property type="molecule type" value="Genomic_DNA"/>
</dbReference>